<reference evidence="1" key="1">
    <citation type="journal article" date="2021" name="Mol. Ecol. Resour.">
        <title>Apolygus lucorum genome provides insights into omnivorousness and mesophyll feeding.</title>
        <authorList>
            <person name="Liu Y."/>
            <person name="Liu H."/>
            <person name="Wang H."/>
            <person name="Huang T."/>
            <person name="Liu B."/>
            <person name="Yang B."/>
            <person name="Yin L."/>
            <person name="Li B."/>
            <person name="Zhang Y."/>
            <person name="Zhang S."/>
            <person name="Jiang F."/>
            <person name="Zhang X."/>
            <person name="Ren Y."/>
            <person name="Wang B."/>
            <person name="Wang S."/>
            <person name="Lu Y."/>
            <person name="Wu K."/>
            <person name="Fan W."/>
            <person name="Wang G."/>
        </authorList>
    </citation>
    <scope>NUCLEOTIDE SEQUENCE</scope>
    <source>
        <strain evidence="1">12Hb</strain>
    </source>
</reference>
<dbReference type="AlphaFoldDB" id="A0A8S9WPA0"/>
<protein>
    <submittedName>
        <fullName evidence="1">Uncharacterized protein</fullName>
    </submittedName>
</protein>
<evidence type="ECO:0000313" key="1">
    <source>
        <dbReference type="EMBL" id="KAF6197971.1"/>
    </source>
</evidence>
<name>A0A8S9WPA0_APOLU</name>
<organism evidence="1 2">
    <name type="scientific">Apolygus lucorum</name>
    <name type="common">Small green plant bug</name>
    <name type="synonym">Lygocoris lucorum</name>
    <dbReference type="NCBI Taxonomy" id="248454"/>
    <lineage>
        <taxon>Eukaryota</taxon>
        <taxon>Metazoa</taxon>
        <taxon>Ecdysozoa</taxon>
        <taxon>Arthropoda</taxon>
        <taxon>Hexapoda</taxon>
        <taxon>Insecta</taxon>
        <taxon>Pterygota</taxon>
        <taxon>Neoptera</taxon>
        <taxon>Paraneoptera</taxon>
        <taxon>Hemiptera</taxon>
        <taxon>Heteroptera</taxon>
        <taxon>Panheteroptera</taxon>
        <taxon>Cimicomorpha</taxon>
        <taxon>Miridae</taxon>
        <taxon>Mirini</taxon>
        <taxon>Apolygus</taxon>
    </lineage>
</organism>
<sequence>LEFETVRTTCSSRSSLPHIDSKWKRKLKILIPSPSSKMACRYRR</sequence>
<dbReference type="Proteomes" id="UP000466442">
    <property type="component" value="Linkage Group LG16"/>
</dbReference>
<dbReference type="EMBL" id="WIXP02000016">
    <property type="protein sequence ID" value="KAF6197971.1"/>
    <property type="molecule type" value="Genomic_DNA"/>
</dbReference>
<proteinExistence type="predicted"/>
<evidence type="ECO:0000313" key="2">
    <source>
        <dbReference type="Proteomes" id="UP000466442"/>
    </source>
</evidence>
<gene>
    <name evidence="1" type="ORF">GE061_007716</name>
</gene>
<accession>A0A8S9WPA0</accession>
<comment type="caution">
    <text evidence="1">The sequence shown here is derived from an EMBL/GenBank/DDBJ whole genome shotgun (WGS) entry which is preliminary data.</text>
</comment>
<feature type="non-terminal residue" evidence="1">
    <location>
        <position position="44"/>
    </location>
</feature>
<keyword evidence="2" id="KW-1185">Reference proteome</keyword>